<dbReference type="Proteomes" id="UP000748531">
    <property type="component" value="Unassembled WGS sequence"/>
</dbReference>
<evidence type="ECO:0000313" key="3">
    <source>
        <dbReference type="Proteomes" id="UP000748531"/>
    </source>
</evidence>
<protein>
    <submittedName>
        <fullName evidence="2">Uncharacterized protein</fullName>
    </submittedName>
</protein>
<keyword evidence="1" id="KW-0812">Transmembrane</keyword>
<comment type="caution">
    <text evidence="2">The sequence shown here is derived from an EMBL/GenBank/DDBJ whole genome shotgun (WGS) entry which is preliminary data.</text>
</comment>
<dbReference type="EMBL" id="LUCH01000889">
    <property type="protein sequence ID" value="KAF5404095.1"/>
    <property type="molecule type" value="Genomic_DNA"/>
</dbReference>
<reference evidence="2" key="1">
    <citation type="submission" date="2019-05" db="EMBL/GenBank/DDBJ databases">
        <title>Annotation for the trematode Paragonimus heterotremus.</title>
        <authorList>
            <person name="Choi Y.-J."/>
        </authorList>
    </citation>
    <scope>NUCLEOTIDE SEQUENCE</scope>
    <source>
        <strain evidence="2">LC</strain>
    </source>
</reference>
<name>A0A8J4WTU0_9TREM</name>
<organism evidence="2 3">
    <name type="scientific">Paragonimus heterotremus</name>
    <dbReference type="NCBI Taxonomy" id="100268"/>
    <lineage>
        <taxon>Eukaryota</taxon>
        <taxon>Metazoa</taxon>
        <taxon>Spiralia</taxon>
        <taxon>Lophotrochozoa</taxon>
        <taxon>Platyhelminthes</taxon>
        <taxon>Trematoda</taxon>
        <taxon>Digenea</taxon>
        <taxon>Plagiorchiida</taxon>
        <taxon>Troglotremata</taxon>
        <taxon>Troglotrematidae</taxon>
        <taxon>Paragonimus</taxon>
    </lineage>
</organism>
<evidence type="ECO:0000256" key="1">
    <source>
        <dbReference type="SAM" id="Phobius"/>
    </source>
</evidence>
<accession>A0A8J4WTU0</accession>
<feature type="transmembrane region" description="Helical" evidence="1">
    <location>
        <begin position="29"/>
        <end position="55"/>
    </location>
</feature>
<keyword evidence="1" id="KW-0472">Membrane</keyword>
<keyword evidence="1" id="KW-1133">Transmembrane helix</keyword>
<dbReference type="AlphaFoldDB" id="A0A8J4WTU0"/>
<keyword evidence="3" id="KW-1185">Reference proteome</keyword>
<sequence length="64" mass="7294">MKSQSQDAIVNKHSIFEVNQPLKVKQKTFYLLCLICILSLSLVICFLLPLCSFYTNSNDLILSL</sequence>
<proteinExistence type="predicted"/>
<gene>
    <name evidence="2" type="ORF">PHET_02314</name>
</gene>
<evidence type="ECO:0000313" key="2">
    <source>
        <dbReference type="EMBL" id="KAF5404095.1"/>
    </source>
</evidence>